<evidence type="ECO:0000259" key="1">
    <source>
        <dbReference type="Pfam" id="PF04233"/>
    </source>
</evidence>
<feature type="domain" description="Phage head morphogenesis" evidence="1">
    <location>
        <begin position="88"/>
        <end position="196"/>
    </location>
</feature>
<feature type="non-terminal residue" evidence="2">
    <location>
        <position position="1"/>
    </location>
</feature>
<accession>A0AAX2V0A3</accession>
<dbReference type="EMBL" id="VDCW01000043">
    <property type="protein sequence ID" value="TNF65332.1"/>
    <property type="molecule type" value="Genomic_DNA"/>
</dbReference>
<dbReference type="Pfam" id="PF04233">
    <property type="entry name" value="Phage_Mu_F"/>
    <property type="match status" value="1"/>
</dbReference>
<dbReference type="RefSeq" id="WP_139724930.1">
    <property type="nucleotide sequence ID" value="NZ_VDCW01000043.1"/>
</dbReference>
<gene>
    <name evidence="2" type="ORF">FBF48_10540</name>
</gene>
<reference evidence="2 3" key="1">
    <citation type="submission" date="2019-06" db="EMBL/GenBank/DDBJ databases">
        <title>Genome Announcement To Ensure Probiotic Safety of Streptococcus salivarius UBSS01.</title>
        <authorList>
            <person name="Sulthana A."/>
            <person name="Lakshmi S.G."/>
            <person name="Madempudi R.S."/>
        </authorList>
    </citation>
    <scope>NUCLEOTIDE SEQUENCE [LARGE SCALE GENOMIC DNA]</scope>
    <source>
        <strain evidence="2 3">UBSS01</strain>
    </source>
</reference>
<comment type="caution">
    <text evidence="2">The sequence shown here is derived from an EMBL/GenBank/DDBJ whole genome shotgun (WGS) entry which is preliminary data.</text>
</comment>
<proteinExistence type="predicted"/>
<sequence length="235" mass="26828">SAVTDAILLEGGQNQLWFFEEYVRVAYERGTAQEYTNLSQQSQAYSRLRESLPTLVQSEPYRNRLGLLRAREFEEMRGLSNQVKADMSRVLTDGLARGLGPTDVARNLTEQTGIEQSRANRIARTETSTALRRARMDEADQAREDLNLRTMEMHVSALSTTTRVTHARRHGKLFTTDQQREWWSEGANSIACKCTTLSVMVDEKGEPLVPGFVERARANFKKQAEREDMPWVKDL</sequence>
<dbReference type="InterPro" id="IPR006528">
    <property type="entry name" value="Phage_head_morphogenesis_dom"/>
</dbReference>
<dbReference type="Proteomes" id="UP000308186">
    <property type="component" value="Unassembled WGS sequence"/>
</dbReference>
<name>A0AAX2V0A3_STRSL</name>
<evidence type="ECO:0000313" key="3">
    <source>
        <dbReference type="Proteomes" id="UP000308186"/>
    </source>
</evidence>
<organism evidence="2 3">
    <name type="scientific">Streptococcus salivarius</name>
    <dbReference type="NCBI Taxonomy" id="1304"/>
    <lineage>
        <taxon>Bacteria</taxon>
        <taxon>Bacillati</taxon>
        <taxon>Bacillota</taxon>
        <taxon>Bacilli</taxon>
        <taxon>Lactobacillales</taxon>
        <taxon>Streptococcaceae</taxon>
        <taxon>Streptococcus</taxon>
    </lineage>
</organism>
<dbReference type="AlphaFoldDB" id="A0AAX2V0A3"/>
<protein>
    <submittedName>
        <fullName evidence="2">Phage head morphogenesis protein</fullName>
    </submittedName>
</protein>
<evidence type="ECO:0000313" key="2">
    <source>
        <dbReference type="EMBL" id="TNF65332.1"/>
    </source>
</evidence>